<dbReference type="RefSeq" id="WP_161023574.1">
    <property type="nucleotide sequence ID" value="NZ_WWCJ01000001.1"/>
</dbReference>
<evidence type="ECO:0000313" key="9">
    <source>
        <dbReference type="Proteomes" id="UP000448575"/>
    </source>
</evidence>
<dbReference type="InterPro" id="IPR007341">
    <property type="entry name" value="Transgly_assoc"/>
</dbReference>
<keyword evidence="6 7" id="KW-0472">Membrane</keyword>
<keyword evidence="9" id="KW-1185">Reference proteome</keyword>
<keyword evidence="4 7" id="KW-0812">Transmembrane</keyword>
<accession>A0A6N9HAR8</accession>
<dbReference type="GO" id="GO:0005886">
    <property type="term" value="C:plasma membrane"/>
    <property type="evidence" value="ECO:0007669"/>
    <property type="project" value="UniProtKB-SubCell"/>
</dbReference>
<evidence type="ECO:0000256" key="2">
    <source>
        <dbReference type="ARBA" id="ARBA00011006"/>
    </source>
</evidence>
<evidence type="ECO:0000256" key="3">
    <source>
        <dbReference type="ARBA" id="ARBA00022475"/>
    </source>
</evidence>
<comment type="caution">
    <text evidence="8">The sequence shown here is derived from an EMBL/GenBank/DDBJ whole genome shotgun (WGS) entry which is preliminary data.</text>
</comment>
<feature type="transmembrane region" description="Helical" evidence="7">
    <location>
        <begin position="29"/>
        <end position="51"/>
    </location>
</feature>
<organism evidence="8 9">
    <name type="scientific">Pseudoduganella guangdongensis</name>
    <dbReference type="NCBI Taxonomy" id="2692179"/>
    <lineage>
        <taxon>Bacteria</taxon>
        <taxon>Pseudomonadati</taxon>
        <taxon>Pseudomonadota</taxon>
        <taxon>Betaproteobacteria</taxon>
        <taxon>Burkholderiales</taxon>
        <taxon>Oxalobacteraceae</taxon>
        <taxon>Telluria group</taxon>
        <taxon>Pseudoduganella</taxon>
    </lineage>
</organism>
<evidence type="ECO:0000256" key="6">
    <source>
        <dbReference type="ARBA" id="ARBA00023136"/>
    </source>
</evidence>
<proteinExistence type="inferred from homology"/>
<evidence type="ECO:0000256" key="1">
    <source>
        <dbReference type="ARBA" id="ARBA00004651"/>
    </source>
</evidence>
<evidence type="ECO:0000256" key="7">
    <source>
        <dbReference type="SAM" id="Phobius"/>
    </source>
</evidence>
<evidence type="ECO:0000313" key="8">
    <source>
        <dbReference type="EMBL" id="MYN00550.1"/>
    </source>
</evidence>
<keyword evidence="5 7" id="KW-1133">Transmembrane helix</keyword>
<comment type="similarity">
    <text evidence="2">Belongs to the UPF0410 family.</text>
</comment>
<dbReference type="PANTHER" id="PTHR33884">
    <property type="entry name" value="UPF0410 PROTEIN YMGE"/>
    <property type="match status" value="1"/>
</dbReference>
<comment type="subcellular location">
    <subcellularLocation>
        <location evidence="1">Cell membrane</location>
        <topology evidence="1">Multi-pass membrane protein</topology>
    </subcellularLocation>
</comment>
<dbReference type="Proteomes" id="UP000448575">
    <property type="component" value="Unassembled WGS sequence"/>
</dbReference>
<sequence>MNFIIWIVIGGVLGWLASLVMKTDAQQGVFLNVIVGIVGALLGGWLLSPLFGAGTINMDDFSVLSLGVSFLGAVILLAIVNLVFRGRVR</sequence>
<evidence type="ECO:0000256" key="5">
    <source>
        <dbReference type="ARBA" id="ARBA00022989"/>
    </source>
</evidence>
<protein>
    <submittedName>
        <fullName evidence="8">GlsB/YeaQ/YmgE family stress response membrane protein</fullName>
    </submittedName>
</protein>
<dbReference type="AlphaFoldDB" id="A0A6N9HAR8"/>
<dbReference type="Pfam" id="PF04226">
    <property type="entry name" value="Transgly_assoc"/>
    <property type="match status" value="1"/>
</dbReference>
<evidence type="ECO:0000256" key="4">
    <source>
        <dbReference type="ARBA" id="ARBA00022692"/>
    </source>
</evidence>
<dbReference type="EMBL" id="WWCJ01000001">
    <property type="protein sequence ID" value="MYN00550.1"/>
    <property type="molecule type" value="Genomic_DNA"/>
</dbReference>
<keyword evidence="3" id="KW-1003">Cell membrane</keyword>
<dbReference type="PANTHER" id="PTHR33884:SF3">
    <property type="entry name" value="UPF0410 PROTEIN YMGE"/>
    <property type="match status" value="1"/>
</dbReference>
<feature type="transmembrane region" description="Helical" evidence="7">
    <location>
        <begin position="6"/>
        <end position="22"/>
    </location>
</feature>
<feature type="transmembrane region" description="Helical" evidence="7">
    <location>
        <begin position="63"/>
        <end position="84"/>
    </location>
</feature>
<name>A0A6N9HAR8_9BURK</name>
<reference evidence="8 9" key="1">
    <citation type="submission" date="2019-12" db="EMBL/GenBank/DDBJ databases">
        <title>Novel species isolated from a subtropical stream in China.</title>
        <authorList>
            <person name="Lu H."/>
        </authorList>
    </citation>
    <scope>NUCLEOTIDE SEQUENCE [LARGE SCALE GENOMIC DNA]</scope>
    <source>
        <strain evidence="8 9">DS3</strain>
    </source>
</reference>
<gene>
    <name evidence="8" type="ORF">GTP41_00400</name>
</gene>